<sequence length="218" mass="24453">MPYGKPVFPMDKLVRLIQLHTKSSKHSPPSRSKLFIVSINLTLSPSNSNVNESISNPNNSLSLMYIINILSVFFNSIVIGLFTSFCLTWNCTISSCGSSSTSGTSEAYYVDPNEHMKDLYLLILQNVPMIFSTSSNLSSLDISLKIYLFDLCRLRRGLDWSEVLAVKFKSSVYSSNYKRGGHLVLHQQQFQSGLTSILCDKIIRLFYHTSVANTDSDV</sequence>
<dbReference type="EMBL" id="VYZN01000081">
    <property type="protein sequence ID" value="KAE9523259.1"/>
    <property type="molecule type" value="Genomic_DNA"/>
</dbReference>
<evidence type="ECO:0000313" key="2">
    <source>
        <dbReference type="EMBL" id="KAE9523259.1"/>
    </source>
</evidence>
<evidence type="ECO:0000256" key="1">
    <source>
        <dbReference type="SAM" id="Phobius"/>
    </source>
</evidence>
<reference evidence="2 3" key="1">
    <citation type="submission" date="2019-08" db="EMBL/GenBank/DDBJ databases">
        <title>The genome of the soybean aphid Biotype 1, its phylome, world population structure and adaptation to the North American continent.</title>
        <authorList>
            <person name="Giordano R."/>
            <person name="Donthu R.K."/>
            <person name="Hernandez A.G."/>
            <person name="Wright C.L."/>
            <person name="Zimin A.V."/>
        </authorList>
    </citation>
    <scope>NUCLEOTIDE SEQUENCE [LARGE SCALE GENOMIC DNA]</scope>
    <source>
        <tissue evidence="2">Whole aphids</tissue>
    </source>
</reference>
<keyword evidence="1" id="KW-1133">Transmembrane helix</keyword>
<keyword evidence="1" id="KW-0472">Membrane</keyword>
<comment type="caution">
    <text evidence="2">The sequence shown here is derived from an EMBL/GenBank/DDBJ whole genome shotgun (WGS) entry which is preliminary data.</text>
</comment>
<evidence type="ECO:0000313" key="3">
    <source>
        <dbReference type="Proteomes" id="UP000475862"/>
    </source>
</evidence>
<dbReference type="AlphaFoldDB" id="A0A6G0SY56"/>
<proteinExistence type="predicted"/>
<dbReference type="Proteomes" id="UP000475862">
    <property type="component" value="Unassembled WGS sequence"/>
</dbReference>
<name>A0A6G0SY56_APHGL</name>
<keyword evidence="1" id="KW-0812">Transmembrane</keyword>
<gene>
    <name evidence="2" type="ORF">AGLY_016359</name>
</gene>
<feature type="transmembrane region" description="Helical" evidence="1">
    <location>
        <begin position="63"/>
        <end position="85"/>
    </location>
</feature>
<keyword evidence="3" id="KW-1185">Reference proteome</keyword>
<accession>A0A6G0SY56</accession>
<protein>
    <submittedName>
        <fullName evidence="2">Uncharacterized protein</fullName>
    </submittedName>
</protein>
<organism evidence="2 3">
    <name type="scientific">Aphis glycines</name>
    <name type="common">Soybean aphid</name>
    <dbReference type="NCBI Taxonomy" id="307491"/>
    <lineage>
        <taxon>Eukaryota</taxon>
        <taxon>Metazoa</taxon>
        <taxon>Ecdysozoa</taxon>
        <taxon>Arthropoda</taxon>
        <taxon>Hexapoda</taxon>
        <taxon>Insecta</taxon>
        <taxon>Pterygota</taxon>
        <taxon>Neoptera</taxon>
        <taxon>Paraneoptera</taxon>
        <taxon>Hemiptera</taxon>
        <taxon>Sternorrhyncha</taxon>
        <taxon>Aphidomorpha</taxon>
        <taxon>Aphidoidea</taxon>
        <taxon>Aphididae</taxon>
        <taxon>Aphidini</taxon>
        <taxon>Aphis</taxon>
        <taxon>Aphis</taxon>
    </lineage>
</organism>